<dbReference type="Pfam" id="PF13563">
    <property type="entry name" value="2_5_RNA_ligase2"/>
    <property type="match status" value="1"/>
</dbReference>
<evidence type="ECO:0000313" key="1">
    <source>
        <dbReference type="EMBL" id="KAF2642588.1"/>
    </source>
</evidence>
<dbReference type="Proteomes" id="UP000799753">
    <property type="component" value="Unassembled WGS sequence"/>
</dbReference>
<dbReference type="OrthoDB" id="5364416at2759"/>
<keyword evidence="2" id="KW-1185">Reference proteome</keyword>
<organism evidence="1 2">
    <name type="scientific">Massarina eburnea CBS 473.64</name>
    <dbReference type="NCBI Taxonomy" id="1395130"/>
    <lineage>
        <taxon>Eukaryota</taxon>
        <taxon>Fungi</taxon>
        <taxon>Dikarya</taxon>
        <taxon>Ascomycota</taxon>
        <taxon>Pezizomycotina</taxon>
        <taxon>Dothideomycetes</taxon>
        <taxon>Pleosporomycetidae</taxon>
        <taxon>Pleosporales</taxon>
        <taxon>Massarineae</taxon>
        <taxon>Massarinaceae</taxon>
        <taxon>Massarina</taxon>
    </lineage>
</organism>
<sequence>HTPQTPNLESHVYILTLHTTPSISHPLTQIRSEYFPPHLNRTPAHITLFHALPSSKYSTFDHDITEVAKVTRPYRISTGRPFRLRRGVAILLDAG</sequence>
<gene>
    <name evidence="1" type="ORF">P280DRAFT_380014</name>
</gene>
<protein>
    <submittedName>
        <fullName evidence="1">Uncharacterized protein</fullName>
    </submittedName>
</protein>
<feature type="non-terminal residue" evidence="1">
    <location>
        <position position="95"/>
    </location>
</feature>
<accession>A0A6A6S852</accession>
<proteinExistence type="predicted"/>
<dbReference type="EMBL" id="MU006781">
    <property type="protein sequence ID" value="KAF2642588.1"/>
    <property type="molecule type" value="Genomic_DNA"/>
</dbReference>
<reference evidence="1" key="1">
    <citation type="journal article" date="2020" name="Stud. Mycol.">
        <title>101 Dothideomycetes genomes: a test case for predicting lifestyles and emergence of pathogens.</title>
        <authorList>
            <person name="Haridas S."/>
            <person name="Albert R."/>
            <person name="Binder M."/>
            <person name="Bloem J."/>
            <person name="Labutti K."/>
            <person name="Salamov A."/>
            <person name="Andreopoulos B."/>
            <person name="Baker S."/>
            <person name="Barry K."/>
            <person name="Bills G."/>
            <person name="Bluhm B."/>
            <person name="Cannon C."/>
            <person name="Castanera R."/>
            <person name="Culley D."/>
            <person name="Daum C."/>
            <person name="Ezra D."/>
            <person name="Gonzalez J."/>
            <person name="Henrissat B."/>
            <person name="Kuo A."/>
            <person name="Liang C."/>
            <person name="Lipzen A."/>
            <person name="Lutzoni F."/>
            <person name="Magnuson J."/>
            <person name="Mondo S."/>
            <person name="Nolan M."/>
            <person name="Ohm R."/>
            <person name="Pangilinan J."/>
            <person name="Park H.-J."/>
            <person name="Ramirez L."/>
            <person name="Alfaro M."/>
            <person name="Sun H."/>
            <person name="Tritt A."/>
            <person name="Yoshinaga Y."/>
            <person name="Zwiers L.-H."/>
            <person name="Turgeon B."/>
            <person name="Goodwin S."/>
            <person name="Spatafora J."/>
            <person name="Crous P."/>
            <person name="Grigoriev I."/>
        </authorList>
    </citation>
    <scope>NUCLEOTIDE SEQUENCE</scope>
    <source>
        <strain evidence="1">CBS 473.64</strain>
    </source>
</reference>
<evidence type="ECO:0000313" key="2">
    <source>
        <dbReference type="Proteomes" id="UP000799753"/>
    </source>
</evidence>
<feature type="non-terminal residue" evidence="1">
    <location>
        <position position="1"/>
    </location>
</feature>
<name>A0A6A6S852_9PLEO</name>
<dbReference type="AlphaFoldDB" id="A0A6A6S852"/>